<dbReference type="AlphaFoldDB" id="A0A2T7PQR4"/>
<evidence type="ECO:0000313" key="1">
    <source>
        <dbReference type="EMBL" id="PVD35755.1"/>
    </source>
</evidence>
<evidence type="ECO:0000313" key="2">
    <source>
        <dbReference type="Proteomes" id="UP000245119"/>
    </source>
</evidence>
<dbReference type="EMBL" id="PZQS01000002">
    <property type="protein sequence ID" value="PVD35755.1"/>
    <property type="molecule type" value="Genomic_DNA"/>
</dbReference>
<protein>
    <submittedName>
        <fullName evidence="1">Uncharacterized protein</fullName>
    </submittedName>
</protein>
<organism evidence="1 2">
    <name type="scientific">Pomacea canaliculata</name>
    <name type="common">Golden apple snail</name>
    <dbReference type="NCBI Taxonomy" id="400727"/>
    <lineage>
        <taxon>Eukaryota</taxon>
        <taxon>Metazoa</taxon>
        <taxon>Spiralia</taxon>
        <taxon>Lophotrochozoa</taxon>
        <taxon>Mollusca</taxon>
        <taxon>Gastropoda</taxon>
        <taxon>Caenogastropoda</taxon>
        <taxon>Architaenioglossa</taxon>
        <taxon>Ampullarioidea</taxon>
        <taxon>Ampullariidae</taxon>
        <taxon>Pomacea</taxon>
    </lineage>
</organism>
<gene>
    <name evidence="1" type="ORF">C0Q70_02718</name>
</gene>
<accession>A0A2T7PQR4</accession>
<comment type="caution">
    <text evidence="1">The sequence shown here is derived from an EMBL/GenBank/DDBJ whole genome shotgun (WGS) entry which is preliminary data.</text>
</comment>
<proteinExistence type="predicted"/>
<name>A0A2T7PQR4_POMCA</name>
<dbReference type="Proteomes" id="UP000245119">
    <property type="component" value="Linkage Group LG2"/>
</dbReference>
<reference evidence="1 2" key="1">
    <citation type="submission" date="2018-04" db="EMBL/GenBank/DDBJ databases">
        <title>The genome of golden apple snail Pomacea canaliculata provides insight into stress tolerance and invasive adaptation.</title>
        <authorList>
            <person name="Liu C."/>
            <person name="Liu B."/>
            <person name="Ren Y."/>
            <person name="Zhang Y."/>
            <person name="Wang H."/>
            <person name="Li S."/>
            <person name="Jiang F."/>
            <person name="Yin L."/>
            <person name="Zhang G."/>
            <person name="Qian W."/>
            <person name="Fan W."/>
        </authorList>
    </citation>
    <scope>NUCLEOTIDE SEQUENCE [LARGE SCALE GENOMIC DNA]</scope>
    <source>
        <strain evidence="1">SZHN2017</strain>
        <tissue evidence="1">Muscle</tissue>
    </source>
</reference>
<keyword evidence="2" id="KW-1185">Reference proteome</keyword>
<sequence>MNMALDGASCVSETVSLKELVSRNCLPALVRLEEGIRGDIESLSLSSGDVIALVACSGADNGQGTVLAHYTSERKIYNGGAFDTSEKDVYRALILLPLVNPQLASLEVSICQDSYGSFINTRFNGCDWVGREEEVLREKERPSSIVHGVNIPNQLLATLGDVRCPTWILNRLRRAAARERTQESEVKCVSHFPQSLLSSGPSPQ</sequence>